<dbReference type="InterPro" id="IPR001789">
    <property type="entry name" value="Sig_transdc_resp-reg_receiver"/>
</dbReference>
<feature type="modified residue" description="4-aspartylphosphate" evidence="2">
    <location>
        <position position="345"/>
    </location>
</feature>
<evidence type="ECO:0000256" key="2">
    <source>
        <dbReference type="PROSITE-ProRule" id="PRU00169"/>
    </source>
</evidence>
<accession>F2NTU8</accession>
<dbReference type="STRING" id="869209.Tresu_2418"/>
<dbReference type="eggNOG" id="COG0745">
    <property type="taxonomic scope" value="Bacteria"/>
</dbReference>
<dbReference type="Proteomes" id="UP000006852">
    <property type="component" value="Chromosome"/>
</dbReference>
<dbReference type="SUPFAM" id="SSF52172">
    <property type="entry name" value="CheY-like"/>
    <property type="match status" value="2"/>
</dbReference>
<organism evidence="4 5">
    <name type="scientific">Treponema succinifaciens (strain ATCC 33096 / DSM 2489 / 6091)</name>
    <dbReference type="NCBI Taxonomy" id="869209"/>
    <lineage>
        <taxon>Bacteria</taxon>
        <taxon>Pseudomonadati</taxon>
        <taxon>Spirochaetota</taxon>
        <taxon>Spirochaetia</taxon>
        <taxon>Spirochaetales</taxon>
        <taxon>Treponemataceae</taxon>
        <taxon>Treponema</taxon>
    </lineage>
</organism>
<dbReference type="Pfam" id="PF00072">
    <property type="entry name" value="Response_reg"/>
    <property type="match status" value="1"/>
</dbReference>
<evidence type="ECO:0000256" key="1">
    <source>
        <dbReference type="ARBA" id="ARBA00022553"/>
    </source>
</evidence>
<reference evidence="5" key="2">
    <citation type="submission" date="2011-04" db="EMBL/GenBank/DDBJ databases">
        <title>The complete genome of chromosome of Treponema succinifaciens DSM 2489.</title>
        <authorList>
            <person name="Lucas S."/>
            <person name="Copeland A."/>
            <person name="Lapidus A."/>
            <person name="Bruce D."/>
            <person name="Goodwin L."/>
            <person name="Pitluck S."/>
            <person name="Peters L."/>
            <person name="Kyrpides N."/>
            <person name="Mavromatis K."/>
            <person name="Ivanova N."/>
            <person name="Ovchinnikova G."/>
            <person name="Teshima H."/>
            <person name="Detter J.C."/>
            <person name="Tapia R."/>
            <person name="Han C."/>
            <person name="Land M."/>
            <person name="Hauser L."/>
            <person name="Markowitz V."/>
            <person name="Cheng J.-F."/>
            <person name="Hugenholtz P."/>
            <person name="Woyke T."/>
            <person name="Wu D."/>
            <person name="Gronow S."/>
            <person name="Wellnitz S."/>
            <person name="Brambilla E."/>
            <person name="Klenk H.-P."/>
            <person name="Eisen J.A."/>
        </authorList>
    </citation>
    <scope>NUCLEOTIDE SEQUENCE [LARGE SCALE GENOMIC DNA]</scope>
    <source>
        <strain evidence="5">ATCC 33096 / DSM 2489 / 6091</strain>
    </source>
</reference>
<dbReference type="AlphaFoldDB" id="F2NTU8"/>
<dbReference type="PANTHER" id="PTHR44591">
    <property type="entry name" value="STRESS RESPONSE REGULATOR PROTEIN 1"/>
    <property type="match status" value="1"/>
</dbReference>
<dbReference type="InterPro" id="IPR011006">
    <property type="entry name" value="CheY-like_superfamily"/>
</dbReference>
<protein>
    <submittedName>
        <fullName evidence="4">Response regulator receiver protein</fullName>
    </submittedName>
</protein>
<sequence length="414" mass="46660">MYIMKSVLLIDCSSLFGGFLHDKFSTEQISLESVSSREAYTKMITLLPNLIIIETEDGLSEDVMHFLEKKSVDPNARKIPIIITGPVIERSKIANLVEYNVVKYFSRPVKFDVFFEAVGKILQIEFSMDKTPCILDVHLNGSLFFIEVAFGLNREKLMLLKYRLAELIEHYKINVPKVILMLTNIQLSFVDGLNLELLIDNISAEGRIPNKYIKILTNDVFTKELVKGHPEYFGIQVSSNIETIMEFMVDQGSNCNIKEFIFDKLLTSDKPVEESVLGFIDSKSNLEGNFGSMMRIAVIDDDIVVRKLLQNTFSSVSGETDLFETAVAFFDSLSAGKEYDAVIMDLYLPDMDGISVLKNFQRKALQIPVIVYSKAAAKEVVMQALSLGARSYLVKPQKPSVVLGKVLEILHSNF</sequence>
<evidence type="ECO:0000313" key="4">
    <source>
        <dbReference type="EMBL" id="AEB15280.1"/>
    </source>
</evidence>
<reference evidence="4 5" key="1">
    <citation type="journal article" date="2011" name="Stand. Genomic Sci.">
        <title>Complete genome sequence of Treponema succinifaciens type strain (6091).</title>
        <authorList>
            <person name="Han C."/>
            <person name="Gronow S."/>
            <person name="Teshima H."/>
            <person name="Lapidus A."/>
            <person name="Nolan M."/>
            <person name="Lucas S."/>
            <person name="Hammon N."/>
            <person name="Deshpande S."/>
            <person name="Cheng J.F."/>
            <person name="Zeytun A."/>
            <person name="Tapia R."/>
            <person name="Goodwin L."/>
            <person name="Pitluck S."/>
            <person name="Liolios K."/>
            <person name="Pagani I."/>
            <person name="Ivanova N."/>
            <person name="Mavromatis K."/>
            <person name="Mikhailova N."/>
            <person name="Huntemann M."/>
            <person name="Pati A."/>
            <person name="Chen A."/>
            <person name="Palaniappan K."/>
            <person name="Land M."/>
            <person name="Hauser L."/>
            <person name="Brambilla E.M."/>
            <person name="Rohde M."/>
            <person name="Goker M."/>
            <person name="Woyke T."/>
            <person name="Bristow J."/>
            <person name="Eisen J.A."/>
            <person name="Markowitz V."/>
            <person name="Hugenholtz P."/>
            <person name="Kyrpides N.C."/>
            <person name="Klenk H.P."/>
            <person name="Detter J.C."/>
        </authorList>
    </citation>
    <scope>NUCLEOTIDE SEQUENCE [LARGE SCALE GENOMIC DNA]</scope>
    <source>
        <strain evidence="5">ATCC 33096 / DSM 2489 / 6091</strain>
    </source>
</reference>
<keyword evidence="1 2" id="KW-0597">Phosphoprotein</keyword>
<dbReference type="CDD" id="cd00156">
    <property type="entry name" value="REC"/>
    <property type="match status" value="1"/>
</dbReference>
<dbReference type="Gene3D" id="3.40.50.2300">
    <property type="match status" value="1"/>
</dbReference>
<proteinExistence type="predicted"/>
<dbReference type="PROSITE" id="PS50110">
    <property type="entry name" value="RESPONSE_REGULATORY"/>
    <property type="match status" value="1"/>
</dbReference>
<dbReference type="SMART" id="SM00448">
    <property type="entry name" value="REC"/>
    <property type="match status" value="1"/>
</dbReference>
<evidence type="ECO:0000259" key="3">
    <source>
        <dbReference type="PROSITE" id="PS50110"/>
    </source>
</evidence>
<gene>
    <name evidence="4" type="ordered locus">Tresu_2418</name>
</gene>
<dbReference type="KEGG" id="tsu:Tresu_2418"/>
<dbReference type="HOGENOM" id="CLU_681423_0_0_12"/>
<dbReference type="OrthoDB" id="330124at2"/>
<name>F2NTU8_TRES6</name>
<evidence type="ECO:0000313" key="5">
    <source>
        <dbReference type="Proteomes" id="UP000006852"/>
    </source>
</evidence>
<dbReference type="EMBL" id="CP002631">
    <property type="protein sequence ID" value="AEB15280.1"/>
    <property type="molecule type" value="Genomic_DNA"/>
</dbReference>
<dbReference type="GO" id="GO:0000160">
    <property type="term" value="P:phosphorelay signal transduction system"/>
    <property type="evidence" value="ECO:0007669"/>
    <property type="project" value="InterPro"/>
</dbReference>
<dbReference type="InterPro" id="IPR050595">
    <property type="entry name" value="Bact_response_regulator"/>
</dbReference>
<feature type="domain" description="Response regulatory" evidence="3">
    <location>
        <begin position="295"/>
        <end position="410"/>
    </location>
</feature>
<dbReference type="PANTHER" id="PTHR44591:SF23">
    <property type="entry name" value="CHEY SUBFAMILY"/>
    <property type="match status" value="1"/>
</dbReference>
<keyword evidence="5" id="KW-1185">Reference proteome</keyword>